<evidence type="ECO:0000313" key="3">
    <source>
        <dbReference type="Proteomes" id="UP001195483"/>
    </source>
</evidence>
<feature type="region of interest" description="Disordered" evidence="1">
    <location>
        <begin position="70"/>
        <end position="90"/>
    </location>
</feature>
<proteinExistence type="predicted"/>
<comment type="caution">
    <text evidence="2">The sequence shown here is derived from an EMBL/GenBank/DDBJ whole genome shotgun (WGS) entry which is preliminary data.</text>
</comment>
<accession>A0AAE0SX11</accession>
<dbReference type="EMBL" id="JAEAOA010000455">
    <property type="protein sequence ID" value="KAK3599478.1"/>
    <property type="molecule type" value="Genomic_DNA"/>
</dbReference>
<gene>
    <name evidence="2" type="ORF">CHS0354_006601</name>
</gene>
<keyword evidence="3" id="KW-1185">Reference proteome</keyword>
<dbReference type="Proteomes" id="UP001195483">
    <property type="component" value="Unassembled WGS sequence"/>
</dbReference>
<sequence length="111" mass="13517">MPREFLDFVKEDFDERVQAVQIYSNEKRSFVFLKSFIDKVRRKQYNTAHEYLSAARQEYEKFMLQYESLPPRKKPPAIKPYPHPKDNESQKYHVFSNITFRSSRNKKHQRG</sequence>
<protein>
    <submittedName>
        <fullName evidence="2">Uncharacterized protein</fullName>
    </submittedName>
</protein>
<evidence type="ECO:0000313" key="2">
    <source>
        <dbReference type="EMBL" id="KAK3599478.1"/>
    </source>
</evidence>
<reference evidence="2" key="1">
    <citation type="journal article" date="2021" name="Genome Biol. Evol.">
        <title>A High-Quality Reference Genome for a Parasitic Bivalve with Doubly Uniparental Inheritance (Bivalvia: Unionida).</title>
        <authorList>
            <person name="Smith C.H."/>
        </authorList>
    </citation>
    <scope>NUCLEOTIDE SEQUENCE</scope>
    <source>
        <strain evidence="2">CHS0354</strain>
    </source>
</reference>
<name>A0AAE0SX11_9BIVA</name>
<reference evidence="2" key="3">
    <citation type="submission" date="2023-05" db="EMBL/GenBank/DDBJ databases">
        <authorList>
            <person name="Smith C.H."/>
        </authorList>
    </citation>
    <scope>NUCLEOTIDE SEQUENCE</scope>
    <source>
        <strain evidence="2">CHS0354</strain>
        <tissue evidence="2">Mantle</tissue>
    </source>
</reference>
<dbReference type="AlphaFoldDB" id="A0AAE0SX11"/>
<evidence type="ECO:0000256" key="1">
    <source>
        <dbReference type="SAM" id="MobiDB-lite"/>
    </source>
</evidence>
<reference evidence="2" key="2">
    <citation type="journal article" date="2021" name="Genome Biol. Evol.">
        <title>Developing a high-quality reference genome for a parasitic bivalve with doubly uniparental inheritance (Bivalvia: Unionida).</title>
        <authorList>
            <person name="Smith C.H."/>
        </authorList>
    </citation>
    <scope>NUCLEOTIDE SEQUENCE</scope>
    <source>
        <strain evidence="2">CHS0354</strain>
        <tissue evidence="2">Mantle</tissue>
    </source>
</reference>
<organism evidence="2 3">
    <name type="scientific">Potamilus streckersoni</name>
    <dbReference type="NCBI Taxonomy" id="2493646"/>
    <lineage>
        <taxon>Eukaryota</taxon>
        <taxon>Metazoa</taxon>
        <taxon>Spiralia</taxon>
        <taxon>Lophotrochozoa</taxon>
        <taxon>Mollusca</taxon>
        <taxon>Bivalvia</taxon>
        <taxon>Autobranchia</taxon>
        <taxon>Heteroconchia</taxon>
        <taxon>Palaeoheterodonta</taxon>
        <taxon>Unionida</taxon>
        <taxon>Unionoidea</taxon>
        <taxon>Unionidae</taxon>
        <taxon>Ambleminae</taxon>
        <taxon>Lampsilini</taxon>
        <taxon>Potamilus</taxon>
    </lineage>
</organism>